<dbReference type="EMBL" id="HBUE01145071">
    <property type="protein sequence ID" value="CAG6502530.1"/>
    <property type="molecule type" value="Transcribed_RNA"/>
</dbReference>
<organism evidence="1">
    <name type="scientific">Culex pipiens</name>
    <name type="common">House mosquito</name>
    <dbReference type="NCBI Taxonomy" id="7175"/>
    <lineage>
        <taxon>Eukaryota</taxon>
        <taxon>Metazoa</taxon>
        <taxon>Ecdysozoa</taxon>
        <taxon>Arthropoda</taxon>
        <taxon>Hexapoda</taxon>
        <taxon>Insecta</taxon>
        <taxon>Pterygota</taxon>
        <taxon>Neoptera</taxon>
        <taxon>Endopterygota</taxon>
        <taxon>Diptera</taxon>
        <taxon>Nematocera</taxon>
        <taxon>Culicoidea</taxon>
        <taxon>Culicidae</taxon>
        <taxon>Culicinae</taxon>
        <taxon>Culicini</taxon>
        <taxon>Culex</taxon>
        <taxon>Culex</taxon>
    </lineage>
</organism>
<dbReference type="EMBL" id="HBUE01011506">
    <property type="protein sequence ID" value="CAG6448652.1"/>
    <property type="molecule type" value="Transcribed_RNA"/>
</dbReference>
<accession>A0A8D8A1P9</accession>
<dbReference type="EMBL" id="HBUE01011501">
    <property type="protein sequence ID" value="CAG6448646.1"/>
    <property type="molecule type" value="Transcribed_RNA"/>
</dbReference>
<dbReference type="EMBL" id="HBUE01011507">
    <property type="protein sequence ID" value="CAG6448654.1"/>
    <property type="molecule type" value="Transcribed_RNA"/>
</dbReference>
<evidence type="ECO:0000313" key="1">
    <source>
        <dbReference type="EMBL" id="CAG6448643.1"/>
    </source>
</evidence>
<name>A0A8D8A1P9_CULPI</name>
<protein>
    <submittedName>
        <fullName evidence="1">(northern house mosquito) hypothetical protein</fullName>
    </submittedName>
</protein>
<dbReference type="EMBL" id="HBUE01011500">
    <property type="protein sequence ID" value="CAG6448643.1"/>
    <property type="molecule type" value="Transcribed_RNA"/>
</dbReference>
<dbReference type="EMBL" id="HBUE01011498">
    <property type="protein sequence ID" value="CAG6448640.1"/>
    <property type="molecule type" value="Transcribed_RNA"/>
</dbReference>
<dbReference type="AlphaFoldDB" id="A0A8D8A1P9"/>
<proteinExistence type="predicted"/>
<sequence>MDSLLRERDIDYLLGGAVRVRSDSVRVGEREPYGGVKSFIQDYHHVPMVPALVGDSVLEQEGLAGGEDHVFPFGRLLPRVRWTTKRRNSCQRIYTPHVCRLEPGFGKDYLFAFHVRNRY</sequence>
<reference evidence="1" key="1">
    <citation type="submission" date="2021-05" db="EMBL/GenBank/DDBJ databases">
        <authorList>
            <person name="Alioto T."/>
            <person name="Alioto T."/>
            <person name="Gomez Garrido J."/>
        </authorList>
    </citation>
    <scope>NUCLEOTIDE SEQUENCE</scope>
</reference>
<dbReference type="EMBL" id="HBUE01249916">
    <property type="protein sequence ID" value="CAG6553769.1"/>
    <property type="molecule type" value="Transcribed_RNA"/>
</dbReference>